<evidence type="ECO:0000256" key="2">
    <source>
        <dbReference type="SAM" id="Phobius"/>
    </source>
</evidence>
<keyword evidence="2" id="KW-1133">Transmembrane helix</keyword>
<comment type="caution">
    <text evidence="3">The sequence shown here is derived from an EMBL/GenBank/DDBJ whole genome shotgun (WGS) entry which is preliminary data.</text>
</comment>
<reference evidence="3 4" key="1">
    <citation type="journal article" date="2023" name="G3 (Bethesda)">
        <title>A chromosome-level genome assembly of Zasmidium syzygii isolated from banana leaves.</title>
        <authorList>
            <person name="van Westerhoven A.C."/>
            <person name="Mehrabi R."/>
            <person name="Talebi R."/>
            <person name="Steentjes M.B.F."/>
            <person name="Corcolon B."/>
            <person name="Chong P.A."/>
            <person name="Kema G.H.J."/>
            <person name="Seidl M.F."/>
        </authorList>
    </citation>
    <scope>NUCLEOTIDE SEQUENCE [LARGE SCALE GENOMIC DNA]</scope>
    <source>
        <strain evidence="3 4">P124</strain>
    </source>
</reference>
<keyword evidence="2" id="KW-0472">Membrane</keyword>
<evidence type="ECO:0000313" key="3">
    <source>
        <dbReference type="EMBL" id="KAK4495419.1"/>
    </source>
</evidence>
<protein>
    <submittedName>
        <fullName evidence="3">Uncharacterized protein</fullName>
    </submittedName>
</protein>
<dbReference type="EMBL" id="JAXOVC010000012">
    <property type="protein sequence ID" value="KAK4495419.1"/>
    <property type="molecule type" value="Genomic_DNA"/>
</dbReference>
<keyword evidence="2" id="KW-0812">Transmembrane</keyword>
<organism evidence="3 4">
    <name type="scientific">Zasmidium cellare</name>
    <name type="common">Wine cellar mold</name>
    <name type="synonym">Racodium cellare</name>
    <dbReference type="NCBI Taxonomy" id="395010"/>
    <lineage>
        <taxon>Eukaryota</taxon>
        <taxon>Fungi</taxon>
        <taxon>Dikarya</taxon>
        <taxon>Ascomycota</taxon>
        <taxon>Pezizomycotina</taxon>
        <taxon>Dothideomycetes</taxon>
        <taxon>Dothideomycetidae</taxon>
        <taxon>Mycosphaerellales</taxon>
        <taxon>Mycosphaerellaceae</taxon>
        <taxon>Zasmidium</taxon>
    </lineage>
</organism>
<sequence>MFAEKFRFTRVPTTDTDEEDGPQLESKSLPRKQPVASSNRMPYSVVLLIIFWSAIAGLTLVAIIKTSSSPPPTAEWSSCGDDPATARSRGCSFDLLSFAWQTPECYDTSLMAEFASWNGDGDWNFYANPNYTEPVSQHIAIQGERTPLFVKWDYHVVHCTFMWRQMHRAYESGWIDSHLANYNHTLHCQKMILMSPEEALKKPVMARLIYPECLRVKH</sequence>
<evidence type="ECO:0000256" key="1">
    <source>
        <dbReference type="SAM" id="MobiDB-lite"/>
    </source>
</evidence>
<gene>
    <name evidence="3" type="ORF">PRZ48_013750</name>
</gene>
<evidence type="ECO:0000313" key="4">
    <source>
        <dbReference type="Proteomes" id="UP001305779"/>
    </source>
</evidence>
<proteinExistence type="predicted"/>
<name>A0ABR0E263_ZASCE</name>
<dbReference type="PANTHER" id="PTHR35896:SF3">
    <property type="entry name" value="MAJOR FACILITATOR SUPERFAMILY TRANSPORTER"/>
    <property type="match status" value="1"/>
</dbReference>
<feature type="region of interest" description="Disordered" evidence="1">
    <location>
        <begin position="1"/>
        <end position="36"/>
    </location>
</feature>
<dbReference type="PANTHER" id="PTHR35896">
    <property type="entry name" value="IG-LIKE DOMAIN-CONTAINING PROTEIN"/>
    <property type="match status" value="1"/>
</dbReference>
<dbReference type="InterPro" id="IPR053008">
    <property type="entry name" value="Phomopsin_biosynth_assoc"/>
</dbReference>
<accession>A0ABR0E263</accession>
<keyword evidence="4" id="KW-1185">Reference proteome</keyword>
<dbReference type="Proteomes" id="UP001305779">
    <property type="component" value="Unassembled WGS sequence"/>
</dbReference>
<feature type="transmembrane region" description="Helical" evidence="2">
    <location>
        <begin position="41"/>
        <end position="64"/>
    </location>
</feature>